<reference evidence="4" key="2">
    <citation type="submission" date="2010-04" db="EMBL/GenBank/DDBJ databases">
        <authorList>
            <person name="Buell R."/>
            <person name="Hamilton J."/>
            <person name="Hostetler J."/>
        </authorList>
    </citation>
    <scope>NUCLEOTIDE SEQUENCE [LARGE SCALE GENOMIC DNA]</scope>
    <source>
        <strain evidence="4">DAOM:BR144</strain>
    </source>
</reference>
<keyword evidence="4" id="KW-1185">Reference proteome</keyword>
<accession>K3WFB6</accession>
<evidence type="ECO:0008006" key="5">
    <source>
        <dbReference type="Google" id="ProtNLM"/>
    </source>
</evidence>
<feature type="region of interest" description="Disordered" evidence="2">
    <location>
        <begin position="473"/>
        <end position="495"/>
    </location>
</feature>
<evidence type="ECO:0000313" key="3">
    <source>
        <dbReference type="EnsemblProtists" id="PYU1_T003657"/>
    </source>
</evidence>
<feature type="region of interest" description="Disordered" evidence="2">
    <location>
        <begin position="1"/>
        <end position="25"/>
    </location>
</feature>
<organism evidence="3 4">
    <name type="scientific">Globisporangium ultimum (strain ATCC 200006 / CBS 805.95 / DAOM BR144)</name>
    <name type="common">Pythium ultimum</name>
    <dbReference type="NCBI Taxonomy" id="431595"/>
    <lineage>
        <taxon>Eukaryota</taxon>
        <taxon>Sar</taxon>
        <taxon>Stramenopiles</taxon>
        <taxon>Oomycota</taxon>
        <taxon>Peronosporomycetes</taxon>
        <taxon>Pythiales</taxon>
        <taxon>Pythiaceae</taxon>
        <taxon>Globisporangium</taxon>
    </lineage>
</organism>
<feature type="coiled-coil region" evidence="1">
    <location>
        <begin position="282"/>
        <end position="333"/>
    </location>
</feature>
<sequence>MRRGGGGGNDSLSMRPSYRSTTSAGGASGTILVNLDVFIQRATVGHDISPLDEDLIVLFRRNSKEITSEPTRWHSDHVAEWNQHVGIQTSLLRGKKPATAINANGAYSNEFLKKEYEVVLVAALSIDEDTDMNSASSSDGGPKTVELDDDYVSAKQQDKQKALEKQIQQFQESLDDSYKKLAVKEQELAALREHMSNREQGTTTLEGAKKNLENELEEVLKMLMKAQERTTELEGQVKQLQQQLESAQQRASTAESASTPPPSVPSSPSSLVINTGDRGDEVAELTKQLKLSKQEVMQLRYRSNQMESVNERLEEALKEKRTLQVKLTALEGQLYEHRSRTISDNTFATDQNAMVSELQKQLDQRSAQLLISQRELEMMKRELTSRPNTTSAAIASGVADIATSSTDIDELSAKVKKFELEITRLCDRNEEQAKKLDVLGDHIATVTRERAELQEICQQMVQEMDNMARLHGGEPSHSDDDAHYQVEEEELEEKAPPATFAPVSVTLPAMITTKKVTDRYLAANNKVASPARQVDAPVAATGAGASKIAHLIKNFSSDESSEASTSDGAVRKPKKFDFRSRNGSNASASSRSTSTSTGSVVEAMAARFQSGVAVPIEE</sequence>
<feature type="compositionally biased region" description="Polar residues" evidence="2">
    <location>
        <begin position="10"/>
        <end position="25"/>
    </location>
</feature>
<reference evidence="4" key="1">
    <citation type="journal article" date="2010" name="Genome Biol.">
        <title>Genome sequence of the necrotrophic plant pathogen Pythium ultimum reveals original pathogenicity mechanisms and effector repertoire.</title>
        <authorList>
            <person name="Levesque C.A."/>
            <person name="Brouwer H."/>
            <person name="Cano L."/>
            <person name="Hamilton J.P."/>
            <person name="Holt C."/>
            <person name="Huitema E."/>
            <person name="Raffaele S."/>
            <person name="Robideau G.P."/>
            <person name="Thines M."/>
            <person name="Win J."/>
            <person name="Zerillo M.M."/>
            <person name="Beakes G.W."/>
            <person name="Boore J.L."/>
            <person name="Busam D."/>
            <person name="Dumas B."/>
            <person name="Ferriera S."/>
            <person name="Fuerstenberg S.I."/>
            <person name="Gachon C.M."/>
            <person name="Gaulin E."/>
            <person name="Govers F."/>
            <person name="Grenville-Briggs L."/>
            <person name="Horner N."/>
            <person name="Hostetler J."/>
            <person name="Jiang R.H."/>
            <person name="Johnson J."/>
            <person name="Krajaejun T."/>
            <person name="Lin H."/>
            <person name="Meijer H.J."/>
            <person name="Moore B."/>
            <person name="Morris P."/>
            <person name="Phuntmart V."/>
            <person name="Puiu D."/>
            <person name="Shetty J."/>
            <person name="Stajich J.E."/>
            <person name="Tripathy S."/>
            <person name="Wawra S."/>
            <person name="van West P."/>
            <person name="Whitty B.R."/>
            <person name="Coutinho P.M."/>
            <person name="Henrissat B."/>
            <person name="Martin F."/>
            <person name="Thomas P.D."/>
            <person name="Tyler B.M."/>
            <person name="De Vries R.P."/>
            <person name="Kamoun S."/>
            <person name="Yandell M."/>
            <person name="Tisserat N."/>
            <person name="Buell C.R."/>
        </authorList>
    </citation>
    <scope>NUCLEOTIDE SEQUENCE</scope>
    <source>
        <strain evidence="4">DAOM:BR144</strain>
    </source>
</reference>
<dbReference type="Gene3D" id="1.20.5.170">
    <property type="match status" value="1"/>
</dbReference>
<reference evidence="3" key="3">
    <citation type="submission" date="2015-02" db="UniProtKB">
        <authorList>
            <consortium name="EnsemblProtists"/>
        </authorList>
    </citation>
    <scope>IDENTIFICATION</scope>
    <source>
        <strain evidence="3">DAOM BR144</strain>
    </source>
</reference>
<dbReference type="eggNOG" id="ENOG502RYX0">
    <property type="taxonomic scope" value="Eukaryota"/>
</dbReference>
<feature type="region of interest" description="Disordered" evidence="2">
    <location>
        <begin position="556"/>
        <end position="599"/>
    </location>
</feature>
<dbReference type="AlphaFoldDB" id="K3WFB6"/>
<evidence type="ECO:0000256" key="2">
    <source>
        <dbReference type="SAM" id="MobiDB-lite"/>
    </source>
</evidence>
<feature type="compositionally biased region" description="Low complexity" evidence="2">
    <location>
        <begin position="581"/>
        <end position="599"/>
    </location>
</feature>
<evidence type="ECO:0000256" key="1">
    <source>
        <dbReference type="SAM" id="Coils"/>
    </source>
</evidence>
<dbReference type="EnsemblProtists" id="PYU1_T003657">
    <property type="protein sequence ID" value="PYU1_T003657"/>
    <property type="gene ID" value="PYU1_G003647"/>
</dbReference>
<dbReference type="Proteomes" id="UP000019132">
    <property type="component" value="Unassembled WGS sequence"/>
</dbReference>
<dbReference type="InParanoid" id="K3WFB6"/>
<dbReference type="HOGENOM" id="CLU_442484_0_0_1"/>
<dbReference type="VEuPathDB" id="FungiDB:PYU1_G003647"/>
<dbReference type="EMBL" id="GL376638">
    <property type="status" value="NOT_ANNOTATED_CDS"/>
    <property type="molecule type" value="Genomic_DNA"/>
</dbReference>
<proteinExistence type="predicted"/>
<dbReference type="STRING" id="431595.K3WFB6"/>
<evidence type="ECO:0000313" key="4">
    <source>
        <dbReference type="Proteomes" id="UP000019132"/>
    </source>
</evidence>
<protein>
    <recommendedName>
        <fullName evidence="5">C2 NT-type domain-containing protein</fullName>
    </recommendedName>
</protein>
<feature type="region of interest" description="Disordered" evidence="2">
    <location>
        <begin position="240"/>
        <end position="275"/>
    </location>
</feature>
<feature type="coiled-coil region" evidence="1">
    <location>
        <begin position="408"/>
        <end position="470"/>
    </location>
</feature>
<keyword evidence="1" id="KW-0175">Coiled coil</keyword>
<feature type="compositionally biased region" description="Basic and acidic residues" evidence="2">
    <location>
        <begin position="473"/>
        <end position="486"/>
    </location>
</feature>
<name>K3WFB6_GLOUD</name>
<feature type="compositionally biased region" description="Low complexity" evidence="2">
    <location>
        <begin position="240"/>
        <end position="258"/>
    </location>
</feature>